<feature type="signal peptide" evidence="4">
    <location>
        <begin position="1"/>
        <end position="22"/>
    </location>
</feature>
<name>A0A840PQ84_9ACTN</name>
<evidence type="ECO:0000259" key="5">
    <source>
        <dbReference type="Pfam" id="PF12146"/>
    </source>
</evidence>
<feature type="domain" description="Serine aminopeptidase S33" evidence="5">
    <location>
        <begin position="90"/>
        <end position="204"/>
    </location>
</feature>
<accession>A0A840PQ84</accession>
<keyword evidence="3" id="KW-0812">Transmembrane</keyword>
<dbReference type="PROSITE" id="PS00708">
    <property type="entry name" value="PRO_ENDOPEP_SER"/>
    <property type="match status" value="1"/>
</dbReference>
<dbReference type="SUPFAM" id="SSF53474">
    <property type="entry name" value="alpha/beta-Hydrolases"/>
    <property type="match status" value="1"/>
</dbReference>
<keyword evidence="3" id="KW-1133">Transmembrane helix</keyword>
<sequence length="504" mass="51140">MRRLIAAVALAAPALLAMPAAAGAVPAVSAVPPAAGAVPALNAVPAVARAGAGPGAPDVPADLRAEEVSFRGGGLTLHGTVLSPAAAGVPRPGIVLVHGAGGGTPRTALMTEAVAFARQGMSVLVYDKRSAGYSLFERSYSLLADDALGAVAALRARPGVDPGKVGLWGLSEGGWVAPLAASRAPRDVAFVVLVGANGHTPLRQQTWAVAAGLRRAGVSGSLVDRAEPAMYRMIADAGLFPEPYHDAEGVLAAVRAPVLGIWGVHDLLTPPAESPPLMAAALERGGNHRHTFRYFAGADHAAHLTPDGGVTRLPELAPGYPELVGSWVRDVTSGRTPATGTSGPAPVQAVRTVPVEPSAGWESAPVQFAALGVCLAGFGGYGLVAAVRRVRRAGPASGRVSRAAGLLAAAGPVVMLGFFGYMVHVQRASAKLADPGPLLAGRPLPWLALQILAVVAVAAGVRVAVAWGRNRALVRGAERARTALLLAAGAVFLAWAVYWGLLLP</sequence>
<dbReference type="Proteomes" id="UP000578449">
    <property type="component" value="Unassembled WGS sequence"/>
</dbReference>
<evidence type="ECO:0000256" key="4">
    <source>
        <dbReference type="SAM" id="SignalP"/>
    </source>
</evidence>
<dbReference type="Gene3D" id="3.40.50.1820">
    <property type="entry name" value="alpha/beta hydrolase"/>
    <property type="match status" value="1"/>
</dbReference>
<feature type="chain" id="PRO_5038889362" description="Serine aminopeptidase S33 domain-containing protein" evidence="4">
    <location>
        <begin position="23"/>
        <end position="504"/>
    </location>
</feature>
<evidence type="ECO:0000313" key="7">
    <source>
        <dbReference type="Proteomes" id="UP000578449"/>
    </source>
</evidence>
<dbReference type="PANTHER" id="PTHR22946">
    <property type="entry name" value="DIENELACTONE HYDROLASE DOMAIN-CONTAINING PROTEIN-RELATED"/>
    <property type="match status" value="1"/>
</dbReference>
<dbReference type="AlphaFoldDB" id="A0A840PQ84"/>
<evidence type="ECO:0000313" key="6">
    <source>
        <dbReference type="EMBL" id="MBB5139931.1"/>
    </source>
</evidence>
<reference evidence="6 7" key="1">
    <citation type="submission" date="2020-08" db="EMBL/GenBank/DDBJ databases">
        <title>Genomic Encyclopedia of Type Strains, Phase IV (KMG-IV): sequencing the most valuable type-strain genomes for metagenomic binning, comparative biology and taxonomic classification.</title>
        <authorList>
            <person name="Goeker M."/>
        </authorList>
    </citation>
    <scope>NUCLEOTIDE SEQUENCE [LARGE SCALE GENOMIC DNA]</scope>
    <source>
        <strain evidence="6 7">DSM 45615</strain>
    </source>
</reference>
<dbReference type="InterPro" id="IPR022742">
    <property type="entry name" value="Hydrolase_4"/>
</dbReference>
<keyword evidence="2" id="KW-0378">Hydrolase</keyword>
<dbReference type="InterPro" id="IPR029058">
    <property type="entry name" value="AB_hydrolase_fold"/>
</dbReference>
<proteinExistence type="inferred from homology"/>
<dbReference type="GO" id="GO:0006508">
    <property type="term" value="P:proteolysis"/>
    <property type="evidence" value="ECO:0007669"/>
    <property type="project" value="InterPro"/>
</dbReference>
<dbReference type="GO" id="GO:0004252">
    <property type="term" value="F:serine-type endopeptidase activity"/>
    <property type="evidence" value="ECO:0007669"/>
    <property type="project" value="InterPro"/>
</dbReference>
<comment type="similarity">
    <text evidence="1">Belongs to the AB hydrolase superfamily.</text>
</comment>
<dbReference type="InterPro" id="IPR050261">
    <property type="entry name" value="FrsA_esterase"/>
</dbReference>
<evidence type="ECO:0000256" key="2">
    <source>
        <dbReference type="ARBA" id="ARBA00022801"/>
    </source>
</evidence>
<dbReference type="Pfam" id="PF12146">
    <property type="entry name" value="Hydrolase_4"/>
    <property type="match status" value="1"/>
</dbReference>
<organism evidence="6 7">
    <name type="scientific">Thermocatellispora tengchongensis</name>
    <dbReference type="NCBI Taxonomy" id="1073253"/>
    <lineage>
        <taxon>Bacteria</taxon>
        <taxon>Bacillati</taxon>
        <taxon>Actinomycetota</taxon>
        <taxon>Actinomycetes</taxon>
        <taxon>Streptosporangiales</taxon>
        <taxon>Streptosporangiaceae</taxon>
        <taxon>Thermocatellispora</taxon>
    </lineage>
</organism>
<feature type="transmembrane region" description="Helical" evidence="3">
    <location>
        <begin position="480"/>
        <end position="501"/>
    </location>
</feature>
<feature type="transmembrane region" description="Helical" evidence="3">
    <location>
        <begin position="444"/>
        <end position="468"/>
    </location>
</feature>
<evidence type="ECO:0000256" key="1">
    <source>
        <dbReference type="ARBA" id="ARBA00008645"/>
    </source>
</evidence>
<evidence type="ECO:0000256" key="3">
    <source>
        <dbReference type="SAM" id="Phobius"/>
    </source>
</evidence>
<feature type="transmembrane region" description="Helical" evidence="3">
    <location>
        <begin position="400"/>
        <end position="424"/>
    </location>
</feature>
<keyword evidence="7" id="KW-1185">Reference proteome</keyword>
<protein>
    <recommendedName>
        <fullName evidence="5">Serine aminopeptidase S33 domain-containing protein</fullName>
    </recommendedName>
</protein>
<keyword evidence="3" id="KW-0472">Membrane</keyword>
<comment type="caution">
    <text evidence="6">The sequence shown here is derived from an EMBL/GenBank/DDBJ whole genome shotgun (WGS) entry which is preliminary data.</text>
</comment>
<gene>
    <name evidence="6" type="ORF">HNP84_009695</name>
</gene>
<feature type="transmembrane region" description="Helical" evidence="3">
    <location>
        <begin position="368"/>
        <end position="388"/>
    </location>
</feature>
<dbReference type="InterPro" id="IPR002471">
    <property type="entry name" value="Pept_S9_AS"/>
</dbReference>
<dbReference type="EMBL" id="JACHGN010000034">
    <property type="protein sequence ID" value="MBB5139931.1"/>
    <property type="molecule type" value="Genomic_DNA"/>
</dbReference>
<dbReference type="RefSeq" id="WP_221337660.1">
    <property type="nucleotide sequence ID" value="NZ_BAABIX010000052.1"/>
</dbReference>
<keyword evidence="4" id="KW-0732">Signal</keyword>